<accession>A0A8E2J8V1</accession>
<name>A0A8E2J8V1_9PEZI</name>
<organism evidence="2 3">
    <name type="scientific">Lepidopterella palustris CBS 459.81</name>
    <dbReference type="NCBI Taxonomy" id="1314670"/>
    <lineage>
        <taxon>Eukaryota</taxon>
        <taxon>Fungi</taxon>
        <taxon>Dikarya</taxon>
        <taxon>Ascomycota</taxon>
        <taxon>Pezizomycotina</taxon>
        <taxon>Dothideomycetes</taxon>
        <taxon>Pleosporomycetidae</taxon>
        <taxon>Mytilinidiales</taxon>
        <taxon>Argynnaceae</taxon>
        <taxon>Lepidopterella</taxon>
    </lineage>
</organism>
<evidence type="ECO:0000313" key="2">
    <source>
        <dbReference type="EMBL" id="OCK73099.1"/>
    </source>
</evidence>
<evidence type="ECO:0000256" key="1">
    <source>
        <dbReference type="SAM" id="MobiDB-lite"/>
    </source>
</evidence>
<protein>
    <submittedName>
        <fullName evidence="2">Uncharacterized protein</fullName>
    </submittedName>
</protein>
<feature type="region of interest" description="Disordered" evidence="1">
    <location>
        <begin position="79"/>
        <end position="125"/>
    </location>
</feature>
<proteinExistence type="predicted"/>
<sequence length="282" mass="30592">MIAFLPRKCGADKGLFSNPHTTIDSTIPVSSPNPERRYDVDRDDCTETTQNRLSQEDHFHTGRSAADEHSLVRLALTTDTLDNDVRQPQEDNEDRDDDDDARRVKANGQLGGSGPYPTATSLQSPVNTRRGATAIVIAIIGKTVSLPRSAWMTGGHVLLSGSGHPHLTTAQRKERASTVSSGSFPAVAECDPNPLGTVPSAIPLLVRESPSRSSPGPRVDCLHRLLRRKPWTQVPPDCYSLDQSRGILPTLIEVTFGLHSPRYCFKTVVAGGESLLASLLDL</sequence>
<keyword evidence="3" id="KW-1185">Reference proteome</keyword>
<feature type="region of interest" description="Disordered" evidence="1">
    <location>
        <begin position="22"/>
        <end position="41"/>
    </location>
</feature>
<feature type="compositionally biased region" description="Acidic residues" evidence="1">
    <location>
        <begin position="90"/>
        <end position="99"/>
    </location>
</feature>
<gene>
    <name evidence="2" type="ORF">K432DRAFT_430752</name>
</gene>
<dbReference type="Proteomes" id="UP000250266">
    <property type="component" value="Unassembled WGS sequence"/>
</dbReference>
<feature type="compositionally biased region" description="Polar residues" evidence="1">
    <location>
        <begin position="22"/>
        <end position="33"/>
    </location>
</feature>
<dbReference type="EMBL" id="KV745972">
    <property type="protein sequence ID" value="OCK73099.1"/>
    <property type="molecule type" value="Genomic_DNA"/>
</dbReference>
<evidence type="ECO:0000313" key="3">
    <source>
        <dbReference type="Proteomes" id="UP000250266"/>
    </source>
</evidence>
<dbReference type="AlphaFoldDB" id="A0A8E2J8V1"/>
<reference evidence="2 3" key="1">
    <citation type="journal article" date="2016" name="Nat. Commun.">
        <title>Ectomycorrhizal ecology is imprinted in the genome of the dominant symbiotic fungus Cenococcum geophilum.</title>
        <authorList>
            <consortium name="DOE Joint Genome Institute"/>
            <person name="Peter M."/>
            <person name="Kohler A."/>
            <person name="Ohm R.A."/>
            <person name="Kuo A."/>
            <person name="Krutzmann J."/>
            <person name="Morin E."/>
            <person name="Arend M."/>
            <person name="Barry K.W."/>
            <person name="Binder M."/>
            <person name="Choi C."/>
            <person name="Clum A."/>
            <person name="Copeland A."/>
            <person name="Grisel N."/>
            <person name="Haridas S."/>
            <person name="Kipfer T."/>
            <person name="LaButti K."/>
            <person name="Lindquist E."/>
            <person name="Lipzen A."/>
            <person name="Maire R."/>
            <person name="Meier B."/>
            <person name="Mihaltcheva S."/>
            <person name="Molinier V."/>
            <person name="Murat C."/>
            <person name="Poggeler S."/>
            <person name="Quandt C.A."/>
            <person name="Sperisen C."/>
            <person name="Tritt A."/>
            <person name="Tisserant E."/>
            <person name="Crous P.W."/>
            <person name="Henrissat B."/>
            <person name="Nehls U."/>
            <person name="Egli S."/>
            <person name="Spatafora J.W."/>
            <person name="Grigoriev I.V."/>
            <person name="Martin F.M."/>
        </authorList>
    </citation>
    <scope>NUCLEOTIDE SEQUENCE [LARGE SCALE GENOMIC DNA]</scope>
    <source>
        <strain evidence="2 3">CBS 459.81</strain>
    </source>
</reference>